<accession>A0A7D4BLI6</accession>
<feature type="chain" id="PRO_5029510899" description="Lipocalin-like domain-containing protein" evidence="1">
    <location>
        <begin position="17"/>
        <end position="138"/>
    </location>
</feature>
<dbReference type="PROSITE" id="PS51257">
    <property type="entry name" value="PROKAR_LIPOPROTEIN"/>
    <property type="match status" value="1"/>
</dbReference>
<dbReference type="AlphaFoldDB" id="A0A7D4BLI6"/>
<dbReference type="KEGG" id="ttz:FHG85_12240"/>
<feature type="signal peptide" evidence="1">
    <location>
        <begin position="1"/>
        <end position="16"/>
    </location>
</feature>
<proteinExistence type="predicted"/>
<keyword evidence="3" id="KW-1185">Reference proteome</keyword>
<reference evidence="2 3" key="1">
    <citation type="submission" date="2019-07" db="EMBL/GenBank/DDBJ databases">
        <title>Thalassofilum flectens gen. nov., sp. nov., a novel moderate thermophilic anaerobe from a shallow sea hot spring in Kunashir Island (Russia), representing a new family in the order Bacteroidales, and proposal of Thalassofilacea fam. nov.</title>
        <authorList>
            <person name="Kochetkova T.V."/>
            <person name="Podosokorskaya O.A."/>
            <person name="Novikov A."/>
            <person name="Elcheninov A.G."/>
            <person name="Toshchakov S.V."/>
            <person name="Kublanov I.V."/>
        </authorList>
    </citation>
    <scope>NUCLEOTIDE SEQUENCE [LARGE SCALE GENOMIC DNA]</scope>
    <source>
        <strain evidence="2 3">38-H</strain>
    </source>
</reference>
<organism evidence="2 3">
    <name type="scientific">Tenuifilum thalassicum</name>
    <dbReference type="NCBI Taxonomy" id="2590900"/>
    <lineage>
        <taxon>Bacteria</taxon>
        <taxon>Pseudomonadati</taxon>
        <taxon>Bacteroidota</taxon>
        <taxon>Bacteroidia</taxon>
        <taxon>Bacteroidales</taxon>
        <taxon>Tenuifilaceae</taxon>
        <taxon>Tenuifilum</taxon>
    </lineage>
</organism>
<sequence>MKKIGLIALFFGVAFAFTSCQKDSEDFNIVGKWNVDKTTIEYYMGDSASGTPIDSEVTENDGVIEFKADGTAIDTDGSEYTYTLKGDKLTIYEFPNEVSFELTLTEKSNSHVKGYTVETVEEMGITLTTKLTMELSRI</sequence>
<evidence type="ECO:0008006" key="4">
    <source>
        <dbReference type="Google" id="ProtNLM"/>
    </source>
</evidence>
<gene>
    <name evidence="2" type="ORF">FHG85_12240</name>
</gene>
<dbReference type="Proteomes" id="UP000500961">
    <property type="component" value="Chromosome"/>
</dbReference>
<evidence type="ECO:0000313" key="3">
    <source>
        <dbReference type="Proteomes" id="UP000500961"/>
    </source>
</evidence>
<keyword evidence="1" id="KW-0732">Signal</keyword>
<name>A0A7D4BLI6_9BACT</name>
<dbReference type="RefSeq" id="WP_173076319.1">
    <property type="nucleotide sequence ID" value="NZ_CP041345.1"/>
</dbReference>
<evidence type="ECO:0000313" key="2">
    <source>
        <dbReference type="EMBL" id="QKG80999.1"/>
    </source>
</evidence>
<evidence type="ECO:0000256" key="1">
    <source>
        <dbReference type="SAM" id="SignalP"/>
    </source>
</evidence>
<protein>
    <recommendedName>
        <fullName evidence="4">Lipocalin-like domain-containing protein</fullName>
    </recommendedName>
</protein>
<dbReference type="EMBL" id="CP041345">
    <property type="protein sequence ID" value="QKG80999.1"/>
    <property type="molecule type" value="Genomic_DNA"/>
</dbReference>